<dbReference type="GO" id="GO:0016747">
    <property type="term" value="F:acyltransferase activity, transferring groups other than amino-acyl groups"/>
    <property type="evidence" value="ECO:0007669"/>
    <property type="project" value="InterPro"/>
</dbReference>
<evidence type="ECO:0000259" key="1">
    <source>
        <dbReference type="PROSITE" id="PS51186"/>
    </source>
</evidence>
<dbReference type="SUPFAM" id="SSF55729">
    <property type="entry name" value="Acyl-CoA N-acyltransferases (Nat)"/>
    <property type="match status" value="1"/>
</dbReference>
<keyword evidence="3" id="KW-1185">Reference proteome</keyword>
<dbReference type="RefSeq" id="WP_146570580.1">
    <property type="nucleotide sequence ID" value="NZ_CP042306.1"/>
</dbReference>
<dbReference type="EMBL" id="CP042306">
    <property type="protein sequence ID" value="QDZ07291.1"/>
    <property type="molecule type" value="Genomic_DNA"/>
</dbReference>
<gene>
    <name evidence="2" type="ORF">FPZ24_07210</name>
</gene>
<keyword evidence="2" id="KW-0808">Transferase</keyword>
<name>A0A5B8LGU3_9SPHN</name>
<dbReference type="Gene3D" id="3.40.630.30">
    <property type="match status" value="1"/>
</dbReference>
<dbReference type="InterPro" id="IPR000182">
    <property type="entry name" value="GNAT_dom"/>
</dbReference>
<dbReference type="PROSITE" id="PS51186">
    <property type="entry name" value="GNAT"/>
    <property type="match status" value="1"/>
</dbReference>
<protein>
    <submittedName>
        <fullName evidence="2">GNAT family N-acetyltransferase</fullName>
    </submittedName>
</protein>
<organism evidence="2 3">
    <name type="scientific">Sphingomonas panacisoli</name>
    <dbReference type="NCBI Taxonomy" id="1813879"/>
    <lineage>
        <taxon>Bacteria</taxon>
        <taxon>Pseudomonadati</taxon>
        <taxon>Pseudomonadota</taxon>
        <taxon>Alphaproteobacteria</taxon>
        <taxon>Sphingomonadales</taxon>
        <taxon>Sphingomonadaceae</taxon>
        <taxon>Sphingomonas</taxon>
    </lineage>
</organism>
<dbReference type="InterPro" id="IPR016181">
    <property type="entry name" value="Acyl_CoA_acyltransferase"/>
</dbReference>
<dbReference type="PANTHER" id="PTHR43792:SF1">
    <property type="entry name" value="N-ACETYLTRANSFERASE DOMAIN-CONTAINING PROTEIN"/>
    <property type="match status" value="1"/>
</dbReference>
<dbReference type="KEGG" id="spai:FPZ24_07210"/>
<dbReference type="InterPro" id="IPR051531">
    <property type="entry name" value="N-acetyltransferase"/>
</dbReference>
<evidence type="ECO:0000313" key="2">
    <source>
        <dbReference type="EMBL" id="QDZ07291.1"/>
    </source>
</evidence>
<proteinExistence type="predicted"/>
<evidence type="ECO:0000313" key="3">
    <source>
        <dbReference type="Proteomes" id="UP000315673"/>
    </source>
</evidence>
<dbReference type="AlphaFoldDB" id="A0A5B8LGU3"/>
<sequence length="183" mass="20348">MIETERLILRGWRDDDVAPFLAMGNDAEVMRYLGPPMTRADAESVRDRMNALLADQGYCFWALERKADGAFLGFCGIKPGPEGTPIAGELEIGWRLRRDAWGHGYAREAAVASLDWAWGNTSTPQVAAMTVLANTQSWGLMERLGMQRDHGAGFDHPAISDDSPLKRHILYRIVRPISRPVAP</sequence>
<dbReference type="Proteomes" id="UP000315673">
    <property type="component" value="Chromosome"/>
</dbReference>
<dbReference type="PANTHER" id="PTHR43792">
    <property type="entry name" value="GNAT FAMILY, PUTATIVE (AFU_ORTHOLOGUE AFUA_3G00765)-RELATED-RELATED"/>
    <property type="match status" value="1"/>
</dbReference>
<reference evidence="2 3" key="1">
    <citation type="submission" date="2019-07" db="EMBL/GenBank/DDBJ databases">
        <title>Full genome sequence of Sphingomonas sp. 4R-6-7(HKS19).</title>
        <authorList>
            <person name="Im W.-T."/>
        </authorList>
    </citation>
    <scope>NUCLEOTIDE SEQUENCE [LARGE SCALE GENOMIC DNA]</scope>
    <source>
        <strain evidence="2 3">HKS19</strain>
    </source>
</reference>
<dbReference type="OrthoDB" id="6293260at2"/>
<feature type="domain" description="N-acetyltransferase" evidence="1">
    <location>
        <begin position="7"/>
        <end position="166"/>
    </location>
</feature>
<accession>A0A5B8LGU3</accession>
<dbReference type="Pfam" id="PF13302">
    <property type="entry name" value="Acetyltransf_3"/>
    <property type="match status" value="1"/>
</dbReference>